<sequence length="208" mass="24579">MHIQEKTTEYLAIICILLLLTSTVLLYRKTKECQVLEQKVNVQTANSTTLQKIISRNMKAIIYFDHTQLNENIFLYTYINGKKDSIPIKNVQDKNILFVPKQSCNVCYDEVYDALLYARDSLNYDVITITEKEKYNEVRNILHDMGFKASIYCFDTQSFWQSTSIEYAPFFSYVDKHLKCCHSFIPLPNYPEYSYLYLRTIIEKYGEK</sequence>
<evidence type="ECO:0008006" key="4">
    <source>
        <dbReference type="Google" id="ProtNLM"/>
    </source>
</evidence>
<protein>
    <recommendedName>
        <fullName evidence="4">Transmembrane protein</fullName>
    </recommendedName>
</protein>
<proteinExistence type="predicted"/>
<organism evidence="2 3">
    <name type="scientific">Bacteroides fragilis str. 3988T(B)14</name>
    <dbReference type="NCBI Taxonomy" id="1339315"/>
    <lineage>
        <taxon>Bacteria</taxon>
        <taxon>Pseudomonadati</taxon>
        <taxon>Bacteroidota</taxon>
        <taxon>Bacteroidia</taxon>
        <taxon>Bacteroidales</taxon>
        <taxon>Bacteroidaceae</taxon>
        <taxon>Bacteroides</taxon>
    </lineage>
</organism>
<dbReference type="Proteomes" id="UP000020529">
    <property type="component" value="Unassembled WGS sequence"/>
</dbReference>
<keyword evidence="1" id="KW-0472">Membrane</keyword>
<keyword evidence="1" id="KW-0812">Transmembrane</keyword>
<keyword evidence="1" id="KW-1133">Transmembrane helix</keyword>
<dbReference type="AlphaFoldDB" id="A0A015W5V4"/>
<evidence type="ECO:0000256" key="1">
    <source>
        <dbReference type="SAM" id="Phobius"/>
    </source>
</evidence>
<dbReference type="EMBL" id="JGCY01000222">
    <property type="protein sequence ID" value="EXY75855.1"/>
    <property type="molecule type" value="Genomic_DNA"/>
</dbReference>
<name>A0A015W5V4_BACFG</name>
<accession>A0A015W5V4</accession>
<evidence type="ECO:0000313" key="2">
    <source>
        <dbReference type="EMBL" id="EXY75855.1"/>
    </source>
</evidence>
<evidence type="ECO:0000313" key="3">
    <source>
        <dbReference type="Proteomes" id="UP000020529"/>
    </source>
</evidence>
<feature type="transmembrane region" description="Helical" evidence="1">
    <location>
        <begin position="7"/>
        <end position="27"/>
    </location>
</feature>
<gene>
    <name evidence="2" type="ORF">M124_0303</name>
</gene>
<comment type="caution">
    <text evidence="2">The sequence shown here is derived from an EMBL/GenBank/DDBJ whole genome shotgun (WGS) entry which is preliminary data.</text>
</comment>
<dbReference type="PATRIC" id="fig|1339315.3.peg.1120"/>
<reference evidence="2 3" key="1">
    <citation type="submission" date="2014-02" db="EMBL/GenBank/DDBJ databases">
        <authorList>
            <person name="Sears C."/>
            <person name="Carroll K."/>
            <person name="Sack B.R."/>
            <person name="Qadri F."/>
            <person name="Myers L.L."/>
            <person name="Chung G.-T."/>
            <person name="Escheverria P."/>
            <person name="Fraser C.M."/>
            <person name="Sadzewicz L."/>
            <person name="Shefchek K.A."/>
            <person name="Tallon L."/>
            <person name="Das S.P."/>
            <person name="Daugherty S."/>
            <person name="Mongodin E.F."/>
        </authorList>
    </citation>
    <scope>NUCLEOTIDE SEQUENCE [LARGE SCALE GENOMIC DNA]</scope>
    <source>
        <strain evidence="3">3988T(B)14</strain>
    </source>
</reference>